<organism evidence="1 2">
    <name type="scientific">Furfurilactobacillus milii</name>
    <dbReference type="NCBI Taxonomy" id="2888272"/>
    <lineage>
        <taxon>Bacteria</taxon>
        <taxon>Bacillati</taxon>
        <taxon>Bacillota</taxon>
        <taxon>Bacilli</taxon>
        <taxon>Lactobacillales</taxon>
        <taxon>Lactobacillaceae</taxon>
        <taxon>Furfurilactobacillus</taxon>
    </lineage>
</organism>
<dbReference type="AlphaFoldDB" id="A0A6N9HZR0"/>
<reference evidence="1 2" key="1">
    <citation type="journal article" date="2019" name="Appl. Environ. Microbiol.">
        <title>Genetic determinants of hydroxycinnamic acid metabolism in heterofermentative lactobacilli.</title>
        <authorList>
            <person name="Gaur G."/>
            <person name="Oh J.H."/>
            <person name="Filannino P."/>
            <person name="Gobbetti M."/>
            <person name="van Pijkeren J.P."/>
            <person name="Ganzle M.G."/>
        </authorList>
    </citation>
    <scope>NUCLEOTIDE SEQUENCE [LARGE SCALE GENOMIC DNA]</scope>
    <source>
        <strain evidence="1 2">C5</strain>
    </source>
</reference>
<protein>
    <submittedName>
        <fullName evidence="1">Uncharacterized protein</fullName>
    </submittedName>
</protein>
<comment type="caution">
    <text evidence="1">The sequence shown here is derived from an EMBL/GenBank/DDBJ whole genome shotgun (WGS) entry which is preliminary data.</text>
</comment>
<proteinExistence type="predicted"/>
<name>A0A6N9HZR0_9LACO</name>
<evidence type="ECO:0000313" key="2">
    <source>
        <dbReference type="Proteomes" id="UP000449209"/>
    </source>
</evidence>
<evidence type="ECO:0000313" key="1">
    <source>
        <dbReference type="EMBL" id="MYV16069.1"/>
    </source>
</evidence>
<gene>
    <name evidence="1" type="ORF">GB993_00805</name>
</gene>
<accession>A0A6N9HZR0</accession>
<dbReference type="EMBL" id="WEZQ01000001">
    <property type="protein sequence ID" value="MYV16069.1"/>
    <property type="molecule type" value="Genomic_DNA"/>
</dbReference>
<sequence length="86" mass="10092">MEIGATVDNYVGFIDDYLNNVLLTFQRDSYEILEEVISFFKNNPDNYHEIIVKGECCKDGIGKIFIFVDYHWEDGLDIRYISVNDE</sequence>
<dbReference type="Proteomes" id="UP000449209">
    <property type="component" value="Unassembled WGS sequence"/>
</dbReference>
<dbReference type="RefSeq" id="WP_161002681.1">
    <property type="nucleotide sequence ID" value="NZ_WEZQ01000001.1"/>
</dbReference>